<reference evidence="4" key="1">
    <citation type="journal article" date="2019" name="Int. J. Syst. Evol. Microbiol.">
        <title>The Global Catalogue of Microorganisms (GCM) 10K type strain sequencing project: providing services to taxonomists for standard genome sequencing and annotation.</title>
        <authorList>
            <consortium name="The Broad Institute Genomics Platform"/>
            <consortium name="The Broad Institute Genome Sequencing Center for Infectious Disease"/>
            <person name="Wu L."/>
            <person name="Ma J."/>
        </authorList>
    </citation>
    <scope>NUCLEOTIDE SEQUENCE [LARGE SCALE GENOMIC DNA]</scope>
    <source>
        <strain evidence="4">CCUG 39402</strain>
    </source>
</reference>
<accession>A0ABW1U6K9</accession>
<feature type="signal peptide" evidence="2">
    <location>
        <begin position="1"/>
        <end position="17"/>
    </location>
</feature>
<dbReference type="NCBIfam" id="NF033894">
    <property type="entry name" value="Eex_IncN"/>
    <property type="match status" value="1"/>
</dbReference>
<gene>
    <name evidence="3" type="ORF">ACFQND_24085</name>
</gene>
<evidence type="ECO:0000313" key="3">
    <source>
        <dbReference type="EMBL" id="MFC6284316.1"/>
    </source>
</evidence>
<feature type="chain" id="PRO_5047068662" evidence="2">
    <location>
        <begin position="18"/>
        <end position="97"/>
    </location>
</feature>
<proteinExistence type="predicted"/>
<keyword evidence="4" id="KW-1185">Reference proteome</keyword>
<keyword evidence="2" id="KW-0732">Signal</keyword>
<name>A0ABW1U6K9_9BURK</name>
<evidence type="ECO:0000256" key="2">
    <source>
        <dbReference type="SAM" id="SignalP"/>
    </source>
</evidence>
<comment type="caution">
    <text evidence="3">The sequence shown here is derived from an EMBL/GenBank/DDBJ whole genome shotgun (WGS) entry which is preliminary data.</text>
</comment>
<evidence type="ECO:0000313" key="4">
    <source>
        <dbReference type="Proteomes" id="UP001596270"/>
    </source>
</evidence>
<sequence>MKQLLVIALAVSISLIAACGKSVPTDTVESLVANLERLKELRAQCKADHVKVGDAVCAAVSEATRRRFMGGGKSPYASDPVPTPTATPPARAKSEPS</sequence>
<dbReference type="InterPro" id="IPR047937">
    <property type="entry name" value="Eex_IncN-like"/>
</dbReference>
<protein>
    <submittedName>
        <fullName evidence="3">EexN family lipoprotein</fullName>
    </submittedName>
</protein>
<dbReference type="EMBL" id="JBHSRS010000084">
    <property type="protein sequence ID" value="MFC6284316.1"/>
    <property type="molecule type" value="Genomic_DNA"/>
</dbReference>
<dbReference type="Proteomes" id="UP001596270">
    <property type="component" value="Unassembled WGS sequence"/>
</dbReference>
<dbReference type="RefSeq" id="WP_377414825.1">
    <property type="nucleotide sequence ID" value="NZ_JBHSRS010000084.1"/>
</dbReference>
<evidence type="ECO:0000256" key="1">
    <source>
        <dbReference type="SAM" id="MobiDB-lite"/>
    </source>
</evidence>
<keyword evidence="3" id="KW-0449">Lipoprotein</keyword>
<organism evidence="3 4">
    <name type="scientific">Polaromonas aquatica</name>
    <dbReference type="NCBI Taxonomy" id="332657"/>
    <lineage>
        <taxon>Bacteria</taxon>
        <taxon>Pseudomonadati</taxon>
        <taxon>Pseudomonadota</taxon>
        <taxon>Betaproteobacteria</taxon>
        <taxon>Burkholderiales</taxon>
        <taxon>Comamonadaceae</taxon>
        <taxon>Polaromonas</taxon>
    </lineage>
</organism>
<dbReference type="PROSITE" id="PS51257">
    <property type="entry name" value="PROKAR_LIPOPROTEIN"/>
    <property type="match status" value="1"/>
</dbReference>
<feature type="region of interest" description="Disordered" evidence="1">
    <location>
        <begin position="68"/>
        <end position="97"/>
    </location>
</feature>